<reference evidence="2" key="1">
    <citation type="submission" date="2018-10" db="EMBL/GenBank/DDBJ databases">
        <title>Hidden diversity of soil giant viruses.</title>
        <authorList>
            <person name="Schulz F."/>
            <person name="Alteio L."/>
            <person name="Goudeau D."/>
            <person name="Ryan E.M."/>
            <person name="Malmstrom R.R."/>
            <person name="Blanchard J."/>
            <person name="Woyke T."/>
        </authorList>
    </citation>
    <scope>NUCLEOTIDE SEQUENCE</scope>
    <source>
        <strain evidence="2">SYV1</strain>
    </source>
</reference>
<keyword evidence="1" id="KW-0175">Coiled coil</keyword>
<protein>
    <submittedName>
        <fullName evidence="2">Uncharacterized protein</fullName>
    </submittedName>
</protein>
<accession>A0A3G5AJ30</accession>
<gene>
    <name evidence="2" type="ORF">Sylvanvirus31_7</name>
</gene>
<proteinExistence type="predicted"/>
<evidence type="ECO:0000256" key="1">
    <source>
        <dbReference type="SAM" id="Coils"/>
    </source>
</evidence>
<evidence type="ECO:0000313" key="2">
    <source>
        <dbReference type="EMBL" id="AYV87176.1"/>
    </source>
</evidence>
<organism evidence="2">
    <name type="scientific">Sylvanvirus sp</name>
    <dbReference type="NCBI Taxonomy" id="2487774"/>
    <lineage>
        <taxon>Viruses</taxon>
    </lineage>
</organism>
<dbReference type="EMBL" id="MK072537">
    <property type="protein sequence ID" value="AYV87176.1"/>
    <property type="molecule type" value="Genomic_DNA"/>
</dbReference>
<name>A0A3G5AJ30_9VIRU</name>
<sequence length="276" mass="31771">MSSIELNIANAKISLDQCEQAENLKKDATDWSCHICTNLLIDAHEIKCCGVWICGSCVLQTSTKGICMYCNNSSCIPCPLIRVKNKVLKLLIECPYECESFITVESFLNKSHMETCVQLSILCDSCHLSFFRKNYDSHHQACKKVDCCHKRWSNCAHRCRQVDMAVHEQDLNGHIEGAKAYINDLNTKMELQKKSYDSLQINYQKRFQEKVECIEELGKSVDRSKRLGDKVKDLEKEVKRLQLIEKAYEKSKNDKDSDFLSRLTELYATRESSSKD</sequence>
<feature type="coiled-coil region" evidence="1">
    <location>
        <begin position="182"/>
        <end position="254"/>
    </location>
</feature>